<organism evidence="9 10">
    <name type="scientific">Methylocaldum szegediense</name>
    <dbReference type="NCBI Taxonomy" id="73780"/>
    <lineage>
        <taxon>Bacteria</taxon>
        <taxon>Pseudomonadati</taxon>
        <taxon>Pseudomonadota</taxon>
        <taxon>Gammaproteobacteria</taxon>
        <taxon>Methylococcales</taxon>
        <taxon>Methylococcaceae</taxon>
        <taxon>Methylocaldum</taxon>
    </lineage>
</organism>
<dbReference type="InterPro" id="IPR005537">
    <property type="entry name" value="RAMP_III_fam"/>
</dbReference>
<keyword evidence="10" id="KW-1185">Reference proteome</keyword>
<evidence type="ECO:0000313" key="9">
    <source>
        <dbReference type="EMBL" id="CAI8772360.1"/>
    </source>
</evidence>
<evidence type="ECO:0000256" key="6">
    <source>
        <dbReference type="ARBA" id="ARBA00031720"/>
    </source>
</evidence>
<evidence type="ECO:0000256" key="1">
    <source>
        <dbReference type="ARBA" id="ARBA00003088"/>
    </source>
</evidence>
<dbReference type="PANTHER" id="PTHR38007:SF1">
    <property type="entry name" value="CRISPR SYSTEM CMS PROTEIN CSM5"/>
    <property type="match status" value="1"/>
</dbReference>
<dbReference type="Proteomes" id="UP001162030">
    <property type="component" value="Chromosome"/>
</dbReference>
<dbReference type="PANTHER" id="PTHR38007">
    <property type="entry name" value="CRISPR SYSTEM CMS PROTEIN CSM5"/>
    <property type="match status" value="1"/>
</dbReference>
<keyword evidence="5" id="KW-0051">Antiviral defense</keyword>
<proteinExistence type="inferred from homology"/>
<evidence type="ECO:0000259" key="8">
    <source>
        <dbReference type="Pfam" id="PF03787"/>
    </source>
</evidence>
<evidence type="ECO:0000313" key="10">
    <source>
        <dbReference type="Proteomes" id="UP001162030"/>
    </source>
</evidence>
<sequence length="578" mass="66276">MSTFASYRLHITPLSPVHIGTGESYEPTNYVIDDGVLHEFDTGAAMAAFSAEDRKELLTIANRKPNEDMIKSLQSFFYQRRNILKAWAVNAIPVLPGVAQLYAARVGQTANREANGKQVLNRLEIDRTGYNPITRKPILFGSSLKGAIRTALLNRENNEQPAAEKKGLHPFQGRLFRYYDAENGKLYLERDPMRLFQISDAHWKQEPDLPAAQIHLAVNRKRAAVVDEKGQLRESMAEKKQLYQILECVPAWYYRAFTAQINLRDVNSLGDLQNLPNRNLRYSMQTIAGSCNAFYQDILTAEIKQLNERGYLSTHWAQGVLRVFEVAKDKLRRGEAFLLRVGRHSGAESVTVSGTRNIRIMEGKDPITGKQQFSYAETPKTFWLAADTKDQRSGLLPFGWLLVEVQPLDAPEHEWPELRELCETHLNTAREFAAKRREQAEAMAKARAEAEAKRQEEEEKERRKAEEEARLAQEKAERQARLAAMSADMQAVEAFRTFYLEQKAKGRYQPGGLFDEKRRAIVTCALQWQDSDARRALATLLRQTVKEWTDWPNKKERKAELRGWLEQLENSSNWVDLH</sequence>
<gene>
    <name evidence="9" type="ORF">MSZNOR_1056</name>
</gene>
<protein>
    <recommendedName>
        <fullName evidence="3">CRISPR system Cms protein Csm5</fullName>
    </recommendedName>
    <alternativeName>
        <fullName evidence="6">CRISPR type III A-associated protein Csm5</fullName>
    </alternativeName>
</protein>
<reference evidence="9 10" key="1">
    <citation type="submission" date="2023-03" db="EMBL/GenBank/DDBJ databases">
        <authorList>
            <person name="Pearce D."/>
        </authorList>
    </citation>
    <scope>NUCLEOTIDE SEQUENCE [LARGE SCALE GENOMIC DNA]</scope>
    <source>
        <strain evidence="9">Msz</strain>
    </source>
</reference>
<dbReference type="EMBL" id="OX458333">
    <property type="protein sequence ID" value="CAI8772360.1"/>
    <property type="molecule type" value="Genomic_DNA"/>
</dbReference>
<accession>A0ABM9HYK8</accession>
<comment type="similarity">
    <text evidence="2">Belongs to the CRISPR-associated Csm5 family.</text>
</comment>
<evidence type="ECO:0000256" key="3">
    <source>
        <dbReference type="ARBA" id="ARBA00016113"/>
    </source>
</evidence>
<name>A0ABM9HYK8_9GAMM</name>
<feature type="region of interest" description="Disordered" evidence="7">
    <location>
        <begin position="440"/>
        <end position="471"/>
    </location>
</feature>
<evidence type="ECO:0000256" key="5">
    <source>
        <dbReference type="ARBA" id="ARBA00023118"/>
    </source>
</evidence>
<dbReference type="InterPro" id="IPR010173">
    <property type="entry name" value="CRISPR-assoc_Csm5"/>
</dbReference>
<evidence type="ECO:0000256" key="7">
    <source>
        <dbReference type="SAM" id="MobiDB-lite"/>
    </source>
</evidence>
<comment type="function">
    <text evidence="1">This subunit might be involved in maturation of a crRNA intermediate to its mature form.</text>
</comment>
<feature type="domain" description="CRISPR type III-associated protein" evidence="8">
    <location>
        <begin position="11"/>
        <end position="211"/>
    </location>
</feature>
<keyword evidence="4" id="KW-0694">RNA-binding</keyword>
<evidence type="ECO:0000256" key="2">
    <source>
        <dbReference type="ARBA" id="ARBA00006680"/>
    </source>
</evidence>
<dbReference type="Pfam" id="PF03787">
    <property type="entry name" value="RAMPs"/>
    <property type="match status" value="1"/>
</dbReference>
<evidence type="ECO:0000256" key="4">
    <source>
        <dbReference type="ARBA" id="ARBA00022884"/>
    </source>
</evidence>
<dbReference type="RefSeq" id="WP_317963724.1">
    <property type="nucleotide sequence ID" value="NZ_OX458333.1"/>
</dbReference>